<reference evidence="2" key="1">
    <citation type="submission" date="2020-03" db="EMBL/GenBank/DDBJ databases">
        <authorList>
            <person name="Weist P."/>
        </authorList>
    </citation>
    <scope>NUCLEOTIDE SEQUENCE</scope>
</reference>
<evidence type="ECO:0000313" key="2">
    <source>
        <dbReference type="EMBL" id="CAB1413733.1"/>
    </source>
</evidence>
<gene>
    <name evidence="2" type="ORF">PLEPLA_LOCUS1435</name>
</gene>
<proteinExistence type="predicted"/>
<feature type="region of interest" description="Disordered" evidence="1">
    <location>
        <begin position="177"/>
        <end position="242"/>
    </location>
</feature>
<protein>
    <submittedName>
        <fullName evidence="2">Uncharacterized protein</fullName>
    </submittedName>
</protein>
<keyword evidence="3" id="KW-1185">Reference proteome</keyword>
<name>A0A9N7Y5T2_PLEPL</name>
<feature type="compositionally biased region" description="Low complexity" evidence="1">
    <location>
        <begin position="201"/>
        <end position="212"/>
    </location>
</feature>
<evidence type="ECO:0000313" key="3">
    <source>
        <dbReference type="Proteomes" id="UP001153269"/>
    </source>
</evidence>
<accession>A0A9N7Y5T2</accession>
<comment type="caution">
    <text evidence="2">The sequence shown here is derived from an EMBL/GenBank/DDBJ whole genome shotgun (WGS) entry which is preliminary data.</text>
</comment>
<organism evidence="2 3">
    <name type="scientific">Pleuronectes platessa</name>
    <name type="common">European plaice</name>
    <dbReference type="NCBI Taxonomy" id="8262"/>
    <lineage>
        <taxon>Eukaryota</taxon>
        <taxon>Metazoa</taxon>
        <taxon>Chordata</taxon>
        <taxon>Craniata</taxon>
        <taxon>Vertebrata</taxon>
        <taxon>Euteleostomi</taxon>
        <taxon>Actinopterygii</taxon>
        <taxon>Neopterygii</taxon>
        <taxon>Teleostei</taxon>
        <taxon>Neoteleostei</taxon>
        <taxon>Acanthomorphata</taxon>
        <taxon>Carangaria</taxon>
        <taxon>Pleuronectiformes</taxon>
        <taxon>Pleuronectoidei</taxon>
        <taxon>Pleuronectidae</taxon>
        <taxon>Pleuronectes</taxon>
    </lineage>
</organism>
<dbReference type="Proteomes" id="UP001153269">
    <property type="component" value="Unassembled WGS sequence"/>
</dbReference>
<dbReference type="AlphaFoldDB" id="A0A9N7Y5T2"/>
<dbReference type="EMBL" id="CADEAL010000067">
    <property type="protein sequence ID" value="CAB1413733.1"/>
    <property type="molecule type" value="Genomic_DNA"/>
</dbReference>
<evidence type="ECO:0000256" key="1">
    <source>
        <dbReference type="SAM" id="MobiDB-lite"/>
    </source>
</evidence>
<sequence>MKECVIAASCSRCILGIGDCLYIMSRLLLLYRLRPSPGCSHLFLLVWRSRTDNLLLHKHRLHNMYTNHVFLFISVLEAANSPAGNQTADRAHAHALIGARSGAKRGQGNVLGAPAQRQLHHACCTRTHSLSLTHAQTHTHAKVDKPQQTLCLVHAPDQIKDRSLVRVRQVEFRGSALTCTQRPQEESRPHGHAPRPHVLYSPASPRRSARSSSHIDGAETRQDPQQGPGSGACVITSRPARR</sequence>